<dbReference type="GO" id="GO:0030497">
    <property type="term" value="P:fatty acid elongation"/>
    <property type="evidence" value="ECO:0007669"/>
    <property type="project" value="TreeGrafter"/>
</dbReference>
<comment type="similarity">
    <text evidence="1">Belongs to the short-chain dehydrogenases/reductases (SDR) family.</text>
</comment>
<dbReference type="NCBIfam" id="NF005559">
    <property type="entry name" value="PRK07231.1"/>
    <property type="match status" value="1"/>
</dbReference>
<organism evidence="2 3">
    <name type="scientific">Caballeronia arvi</name>
    <dbReference type="NCBI Taxonomy" id="1777135"/>
    <lineage>
        <taxon>Bacteria</taxon>
        <taxon>Pseudomonadati</taxon>
        <taxon>Pseudomonadota</taxon>
        <taxon>Betaproteobacteria</taxon>
        <taxon>Burkholderiales</taxon>
        <taxon>Burkholderiaceae</taxon>
        <taxon>Caballeronia</taxon>
    </lineage>
</organism>
<dbReference type="InterPro" id="IPR002347">
    <property type="entry name" value="SDR_fam"/>
</dbReference>
<dbReference type="GO" id="GO:0016616">
    <property type="term" value="F:oxidoreductase activity, acting on the CH-OH group of donors, NAD or NADP as acceptor"/>
    <property type="evidence" value="ECO:0007669"/>
    <property type="project" value="TreeGrafter"/>
</dbReference>
<gene>
    <name evidence="2" type="ORF">AWB74_07241</name>
</gene>
<keyword evidence="3" id="KW-1185">Reference proteome</keyword>
<proteinExistence type="inferred from homology"/>
<dbReference type="Pfam" id="PF13561">
    <property type="entry name" value="adh_short_C2"/>
    <property type="match status" value="1"/>
</dbReference>
<protein>
    <submittedName>
        <fullName evidence="2">3-ketoacyl-ACP reductase</fullName>
    </submittedName>
</protein>
<dbReference type="InterPro" id="IPR036291">
    <property type="entry name" value="NAD(P)-bd_dom_sf"/>
</dbReference>
<reference evidence="2" key="1">
    <citation type="submission" date="2016-01" db="EMBL/GenBank/DDBJ databases">
        <authorList>
            <person name="Peeters C."/>
        </authorList>
    </citation>
    <scope>NUCLEOTIDE SEQUENCE [LARGE SCALE GENOMIC DNA]</scope>
    <source>
        <strain evidence="2">LMG 29317</strain>
    </source>
</reference>
<dbReference type="CDD" id="cd05233">
    <property type="entry name" value="SDR_c"/>
    <property type="match status" value="1"/>
</dbReference>
<evidence type="ECO:0000313" key="3">
    <source>
        <dbReference type="Proteomes" id="UP000055019"/>
    </source>
</evidence>
<dbReference type="PRINTS" id="PR00080">
    <property type="entry name" value="SDRFAMILY"/>
</dbReference>
<accession>A0A158KWF1</accession>
<dbReference type="FunFam" id="3.40.50.720:FF:000084">
    <property type="entry name" value="Short-chain dehydrogenase reductase"/>
    <property type="match status" value="1"/>
</dbReference>
<dbReference type="PANTHER" id="PTHR42760">
    <property type="entry name" value="SHORT-CHAIN DEHYDROGENASES/REDUCTASES FAMILY MEMBER"/>
    <property type="match status" value="1"/>
</dbReference>
<evidence type="ECO:0000313" key="2">
    <source>
        <dbReference type="EMBL" id="SAL85285.1"/>
    </source>
</evidence>
<name>A0A158KWF1_9BURK</name>
<dbReference type="Proteomes" id="UP000055019">
    <property type="component" value="Unassembled WGS sequence"/>
</dbReference>
<evidence type="ECO:0000256" key="1">
    <source>
        <dbReference type="ARBA" id="ARBA00006484"/>
    </source>
</evidence>
<dbReference type="SUPFAM" id="SSF51735">
    <property type="entry name" value="NAD(P)-binding Rossmann-fold domains"/>
    <property type="match status" value="1"/>
</dbReference>
<sequence length="249" mass="25610">MKLDFSGQVVAVTGAGSGFGRAIAAQFADLGARVYATDVSDAALSPLKGPNIETAVVNLLDRRASAQWVASIAESAGRLDVMVNNAGGVMGQAHKPLETVSDDEWDRVIDINLGSAFALARAVTPVMKAQKSGAIITISSGAALQASLTGVQAYCSAKHGVLGLTRQLAHELGPFGIRVNSVAPGFVRTNPATEAQWDAMGPDNQAALMRSIALGRLGTPQDIANVTVFLASPLASFVNGQIISVDGGK</sequence>
<dbReference type="OrthoDB" id="9806974at2"/>
<dbReference type="PRINTS" id="PR00081">
    <property type="entry name" value="GDHRDH"/>
</dbReference>
<dbReference type="PANTHER" id="PTHR42760:SF135">
    <property type="entry name" value="BLL7886 PROTEIN"/>
    <property type="match status" value="1"/>
</dbReference>
<dbReference type="AlphaFoldDB" id="A0A158KWF1"/>
<dbReference type="Gene3D" id="3.40.50.720">
    <property type="entry name" value="NAD(P)-binding Rossmann-like Domain"/>
    <property type="match status" value="1"/>
</dbReference>
<dbReference type="EMBL" id="FCOM02000059">
    <property type="protein sequence ID" value="SAL85285.1"/>
    <property type="molecule type" value="Genomic_DNA"/>
</dbReference>
<comment type="caution">
    <text evidence="2">The sequence shown here is derived from an EMBL/GenBank/DDBJ whole genome shotgun (WGS) entry which is preliminary data.</text>
</comment>
<dbReference type="RefSeq" id="WP_061151422.1">
    <property type="nucleotide sequence ID" value="NZ_FCOM02000059.1"/>
</dbReference>